<name>A0A382Q5L0_9ZZZZ</name>
<dbReference type="EMBL" id="UINC01112150">
    <property type="protein sequence ID" value="SVC80884.1"/>
    <property type="molecule type" value="Genomic_DNA"/>
</dbReference>
<accession>A0A382Q5L0</accession>
<organism evidence="1">
    <name type="scientific">marine metagenome</name>
    <dbReference type="NCBI Taxonomy" id="408172"/>
    <lineage>
        <taxon>unclassified sequences</taxon>
        <taxon>metagenomes</taxon>
        <taxon>ecological metagenomes</taxon>
    </lineage>
</organism>
<evidence type="ECO:0000313" key="1">
    <source>
        <dbReference type="EMBL" id="SVC80884.1"/>
    </source>
</evidence>
<protein>
    <submittedName>
        <fullName evidence="1">Uncharacterized protein</fullName>
    </submittedName>
</protein>
<proteinExistence type="predicted"/>
<reference evidence="1" key="1">
    <citation type="submission" date="2018-05" db="EMBL/GenBank/DDBJ databases">
        <authorList>
            <person name="Lanie J.A."/>
            <person name="Ng W.-L."/>
            <person name="Kazmierczak K.M."/>
            <person name="Andrzejewski T.M."/>
            <person name="Davidsen T.M."/>
            <person name="Wayne K.J."/>
            <person name="Tettelin H."/>
            <person name="Glass J.I."/>
            <person name="Rusch D."/>
            <person name="Podicherti R."/>
            <person name="Tsui H.-C.T."/>
            <person name="Winkler M.E."/>
        </authorList>
    </citation>
    <scope>NUCLEOTIDE SEQUENCE</scope>
</reference>
<dbReference type="AlphaFoldDB" id="A0A382Q5L0"/>
<sequence>MKNILARGGIEFIAVLLGITGSLWIDENRKAYDQNKKQITILEAVYEDIIQTENFIKNRRTPAFKADSTWMDFFADNWENMNVDSVAIELSKHGTRVSFHNTFLDFREFHPPISSIELIMQDGSLKEIHNIEIRKKINKLVKTDLAFVLKNVQTEIDMQIDFRNTLINQNDAKLGKILSISQSELKDRFRDNVVNYDKQIEQLKYFLTKDYVRTYISLKNRHRYFVMLFINQFKNTLSELKTLVQEELELANQ</sequence>
<gene>
    <name evidence="1" type="ORF">METZ01_LOCUS333738</name>
</gene>